<sequence length="96" mass="10591">MGGDASSAAVSWAWSWVVVVWVWFHIGLLTTPQLLVGDLDWNFFSCQRLIAFHLDMFLSLCLAPVGIKCTTCQNSDAAKGISEPALTIRVQTGYAW</sequence>
<keyword evidence="3" id="KW-1185">Reference proteome</keyword>
<keyword evidence="1" id="KW-1133">Transmembrane helix</keyword>
<evidence type="ECO:0000313" key="3">
    <source>
        <dbReference type="Proteomes" id="UP001174997"/>
    </source>
</evidence>
<comment type="caution">
    <text evidence="2">The sequence shown here is derived from an EMBL/GenBank/DDBJ whole genome shotgun (WGS) entry which is preliminary data.</text>
</comment>
<dbReference type="AlphaFoldDB" id="A0AA39Z7R1"/>
<evidence type="ECO:0000313" key="2">
    <source>
        <dbReference type="EMBL" id="KAK0665797.1"/>
    </source>
</evidence>
<reference evidence="2" key="1">
    <citation type="submission" date="2023-06" db="EMBL/GenBank/DDBJ databases">
        <title>Genome-scale phylogeny and comparative genomics of the fungal order Sordariales.</title>
        <authorList>
            <consortium name="Lawrence Berkeley National Laboratory"/>
            <person name="Hensen N."/>
            <person name="Bonometti L."/>
            <person name="Westerberg I."/>
            <person name="Brannstrom I.O."/>
            <person name="Guillou S."/>
            <person name="Cros-Aarteil S."/>
            <person name="Calhoun S."/>
            <person name="Haridas S."/>
            <person name="Kuo A."/>
            <person name="Mondo S."/>
            <person name="Pangilinan J."/>
            <person name="Riley R."/>
            <person name="Labutti K."/>
            <person name="Andreopoulos B."/>
            <person name="Lipzen A."/>
            <person name="Chen C."/>
            <person name="Yanf M."/>
            <person name="Daum C."/>
            <person name="Ng V."/>
            <person name="Clum A."/>
            <person name="Steindorff A."/>
            <person name="Ohm R."/>
            <person name="Martin F."/>
            <person name="Silar P."/>
            <person name="Natvig D."/>
            <person name="Lalanne C."/>
            <person name="Gautier V."/>
            <person name="Ament-Velasquez S.L."/>
            <person name="Kruys A."/>
            <person name="Hutchinson M.I."/>
            <person name="Powell A.J."/>
            <person name="Barry K."/>
            <person name="Miller A.N."/>
            <person name="Grigoriev I.V."/>
            <person name="Debuchy R."/>
            <person name="Gladieux P."/>
            <person name="Thoren M.H."/>
            <person name="Johannesson H."/>
        </authorList>
    </citation>
    <scope>NUCLEOTIDE SEQUENCE</scope>
    <source>
        <strain evidence="2">CBS 307.81</strain>
    </source>
</reference>
<proteinExistence type="predicted"/>
<feature type="transmembrane region" description="Helical" evidence="1">
    <location>
        <begin position="49"/>
        <end position="67"/>
    </location>
</feature>
<protein>
    <submittedName>
        <fullName evidence="2">Uncharacterized protein</fullName>
    </submittedName>
</protein>
<keyword evidence="1" id="KW-0472">Membrane</keyword>
<keyword evidence="1" id="KW-0812">Transmembrane</keyword>
<feature type="transmembrane region" description="Helical" evidence="1">
    <location>
        <begin position="12"/>
        <end position="37"/>
    </location>
</feature>
<organism evidence="2 3">
    <name type="scientific">Cercophora samala</name>
    <dbReference type="NCBI Taxonomy" id="330535"/>
    <lineage>
        <taxon>Eukaryota</taxon>
        <taxon>Fungi</taxon>
        <taxon>Dikarya</taxon>
        <taxon>Ascomycota</taxon>
        <taxon>Pezizomycotina</taxon>
        <taxon>Sordariomycetes</taxon>
        <taxon>Sordariomycetidae</taxon>
        <taxon>Sordariales</taxon>
        <taxon>Lasiosphaeriaceae</taxon>
        <taxon>Cercophora</taxon>
    </lineage>
</organism>
<dbReference type="EMBL" id="JAULSY010000102">
    <property type="protein sequence ID" value="KAK0665797.1"/>
    <property type="molecule type" value="Genomic_DNA"/>
</dbReference>
<name>A0AA39Z7R1_9PEZI</name>
<dbReference type="Proteomes" id="UP001174997">
    <property type="component" value="Unassembled WGS sequence"/>
</dbReference>
<gene>
    <name evidence="2" type="ORF">QBC41DRAFT_327282</name>
</gene>
<evidence type="ECO:0000256" key="1">
    <source>
        <dbReference type="SAM" id="Phobius"/>
    </source>
</evidence>
<accession>A0AA39Z7R1</accession>